<protein>
    <recommendedName>
        <fullName evidence="8">Ima1 N-terminal domain-containing protein</fullName>
    </recommendedName>
</protein>
<feature type="compositionally biased region" description="Low complexity" evidence="7">
    <location>
        <begin position="756"/>
        <end position="768"/>
    </location>
</feature>
<feature type="compositionally biased region" description="Acidic residues" evidence="7">
    <location>
        <begin position="70"/>
        <end position="81"/>
    </location>
</feature>
<dbReference type="AlphaFoldDB" id="A0A058Z1I8"/>
<dbReference type="Pfam" id="PF09779">
    <property type="entry name" value="Ima1_N"/>
    <property type="match status" value="1"/>
</dbReference>
<dbReference type="EMBL" id="KB932213">
    <property type="protein sequence ID" value="KCV67803.1"/>
    <property type="molecule type" value="Genomic_DNA"/>
</dbReference>
<dbReference type="RefSeq" id="XP_009497834.1">
    <property type="nucleotide sequence ID" value="XM_009499559.1"/>
</dbReference>
<accession>A0A058Z1I8</accession>
<comment type="subcellular location">
    <subcellularLocation>
        <location evidence="1">Nucleus inner membrane</location>
        <topology evidence="1">Multi-pass membrane protein</topology>
    </subcellularLocation>
</comment>
<feature type="region of interest" description="Disordered" evidence="7">
    <location>
        <begin position="540"/>
        <end position="560"/>
    </location>
</feature>
<feature type="compositionally biased region" description="Acidic residues" evidence="7">
    <location>
        <begin position="93"/>
        <end position="106"/>
    </location>
</feature>
<feature type="region of interest" description="Disordered" evidence="7">
    <location>
        <begin position="144"/>
        <end position="195"/>
    </location>
</feature>
<dbReference type="InterPro" id="IPR040041">
    <property type="entry name" value="TMEM201"/>
</dbReference>
<feature type="region of interest" description="Disordered" evidence="7">
    <location>
        <begin position="1"/>
        <end position="125"/>
    </location>
</feature>
<feature type="region of interest" description="Disordered" evidence="7">
    <location>
        <begin position="832"/>
        <end position="888"/>
    </location>
</feature>
<feature type="region of interest" description="Disordered" evidence="7">
    <location>
        <begin position="1028"/>
        <end position="1184"/>
    </location>
</feature>
<feature type="compositionally biased region" description="Low complexity" evidence="7">
    <location>
        <begin position="849"/>
        <end position="873"/>
    </location>
</feature>
<dbReference type="OMA" id="SATTHGD"/>
<feature type="compositionally biased region" description="Low complexity" evidence="7">
    <location>
        <begin position="832"/>
        <end position="841"/>
    </location>
</feature>
<evidence type="ECO:0000256" key="1">
    <source>
        <dbReference type="ARBA" id="ARBA00004473"/>
    </source>
</evidence>
<feature type="region of interest" description="Disordered" evidence="7">
    <location>
        <begin position="963"/>
        <end position="992"/>
    </location>
</feature>
<feature type="compositionally biased region" description="Polar residues" evidence="7">
    <location>
        <begin position="1150"/>
        <end position="1169"/>
    </location>
</feature>
<keyword evidence="4" id="KW-1133">Transmembrane helix</keyword>
<keyword evidence="6" id="KW-0539">Nucleus</keyword>
<evidence type="ECO:0000256" key="2">
    <source>
        <dbReference type="ARBA" id="ARBA00007600"/>
    </source>
</evidence>
<feature type="domain" description="Ima1 N-terminal" evidence="8">
    <location>
        <begin position="331"/>
        <end position="445"/>
    </location>
</feature>
<dbReference type="PANTHER" id="PTHR28646">
    <property type="entry name" value="TRANSMEMBRANE PROTEIN 201"/>
    <property type="match status" value="1"/>
</dbReference>
<dbReference type="GO" id="GO:0051015">
    <property type="term" value="F:actin filament binding"/>
    <property type="evidence" value="ECO:0007669"/>
    <property type="project" value="TreeGrafter"/>
</dbReference>
<keyword evidence="5" id="KW-0472">Membrane</keyword>
<feature type="region of interest" description="Disordered" evidence="7">
    <location>
        <begin position="386"/>
        <end position="410"/>
    </location>
</feature>
<sequence length="1184" mass="121888">MSSSGGHRVGAGAPVASNRPPPPPPPEAVTEDPGDRFLDFLSDEDLSSDDDHDHDHDHDDHKDHPFESYDGYDDEEEEPMEESTLATPPGDVSGDDEDDGEDEPDQGDLAAPPASATGHPRPIRQGGVFMHEILVEVGDGTRHVLLRPAPVPPPEPQPRGPTAGSGDRPGATPQRPPSSPAPQPSPPTPVSPATPAAAGAVVVVATPAEGFPRPDAQAPGRQAGPGHAGALDRRMSQIFASILKPFDRAAVQPATLVTAPIDGLPLRPAPASTGLAVLVILFALGVIVLLRQVPLRPVGDGATGAPTASLLDRIRRALAPAKPLADVTVAECWFCSATAEGADPDSFTCQACGSYNGFTSTGDYDVPMMTREGAHFDTSRLTFARRAGPRAEGDTEQPARTATGPGSGVALAGLPRPPALCDACQRNQELLVGALAQMLPEEDAPVDRRPESPGRAASWLGRLLGRPVHGPSGGHSGLLDDGTIPAGQQVELDRRRAALEQRYALCKVCEWATQNFLRQQDRRLKISATANRPGPVLLAPARGGAGTGGPGDFPSSQSGPGSNPFVKEFESYAALLHHGRRVNFVRSLLYFSQSILSLVQLGCDSASALVAVASPSGGPVFCASLRPVDRVAPHAILAALASLVQVGLALHEQILVRRHARSFSIPGPPSLSTTLLVNLVWLLHVALFSGLLSVTQLPPASAPMVGLAAMQVILMLMLSCRPAMPYIPAMNPRTASQLDALGLDILLPATGPEPGPSSSASRPSRPEAMPFDESEDPFSLADRLTPLSFSGAATPVSTVASAGPRPVINPALGLSVDTAALAAAAAAAADSPAASSGSATPSAPPSPPAGAGSSHADTPGADATTGDAGLAAPSPCPSSRPNPFLPRVSVPERSFDLRSRQPLRPMEQLLFSEPPAAELRHRDGTVIAVPPSRLPSAASISRELGGLPTDVGRAFSSFSIRDAGPAGSAAGAAEGPAHWGSPPASSPSANMAVPPGEATLAGAFSNLIGSLASVGKALKHTLLPSTTARNDAPRQHASHYGHPSGPVDGAMLPSGGADHGGALVPRAPGYPPTPGGRYPYAYHHPSHHQPPPPQQQQQQHHYQYSGQFSPRAAPAGQPLSPAAGPRLSLGASPHLGGGDSLAALPPSRSLWASQPHGSADSPSGASTPGRQGAMHFSAFHSMRH</sequence>
<dbReference type="Proteomes" id="UP000030693">
    <property type="component" value="Unassembled WGS sequence"/>
</dbReference>
<feature type="region of interest" description="Disordered" evidence="7">
    <location>
        <begin position="210"/>
        <end position="229"/>
    </location>
</feature>
<feature type="compositionally biased region" description="Basic and acidic residues" evidence="7">
    <location>
        <begin position="49"/>
        <end position="67"/>
    </location>
</feature>
<proteinExistence type="inferred from homology"/>
<dbReference type="InterPro" id="IPR018617">
    <property type="entry name" value="Ima1_N"/>
</dbReference>
<evidence type="ECO:0000256" key="5">
    <source>
        <dbReference type="ARBA" id="ARBA00023136"/>
    </source>
</evidence>
<feature type="compositionally biased region" description="Low complexity" evidence="7">
    <location>
        <begin position="1095"/>
        <end position="1104"/>
    </location>
</feature>
<evidence type="ECO:0000313" key="10">
    <source>
        <dbReference type="Proteomes" id="UP000030693"/>
    </source>
</evidence>
<evidence type="ECO:0000256" key="4">
    <source>
        <dbReference type="ARBA" id="ARBA00022989"/>
    </source>
</evidence>
<evidence type="ECO:0000256" key="3">
    <source>
        <dbReference type="ARBA" id="ARBA00022692"/>
    </source>
</evidence>
<comment type="similarity">
    <text evidence="2">Belongs to the TMEM201 family.</text>
</comment>
<organism evidence="9">
    <name type="scientific">Fonticula alba</name>
    <name type="common">Slime mold</name>
    <dbReference type="NCBI Taxonomy" id="691883"/>
    <lineage>
        <taxon>Eukaryota</taxon>
        <taxon>Rotosphaerida</taxon>
        <taxon>Fonticulaceae</taxon>
        <taxon>Fonticula</taxon>
    </lineage>
</organism>
<name>A0A058Z1I8_FONAL</name>
<keyword evidence="3" id="KW-0812">Transmembrane</keyword>
<dbReference type="PANTHER" id="PTHR28646:SF1">
    <property type="entry name" value="TRANSMEMBRANE PROTEIN 201"/>
    <property type="match status" value="1"/>
</dbReference>
<feature type="region of interest" description="Disordered" evidence="7">
    <location>
        <begin position="749"/>
        <end position="778"/>
    </location>
</feature>
<evidence type="ECO:0000256" key="7">
    <source>
        <dbReference type="SAM" id="MobiDB-lite"/>
    </source>
</evidence>
<dbReference type="GeneID" id="20530470"/>
<keyword evidence="10" id="KW-1185">Reference proteome</keyword>
<evidence type="ECO:0000259" key="8">
    <source>
        <dbReference type="Pfam" id="PF09779"/>
    </source>
</evidence>
<evidence type="ECO:0000313" key="9">
    <source>
        <dbReference type="EMBL" id="KCV67803.1"/>
    </source>
</evidence>
<evidence type="ECO:0000256" key="6">
    <source>
        <dbReference type="ARBA" id="ARBA00023242"/>
    </source>
</evidence>
<dbReference type="OrthoDB" id="5966927at2759"/>
<reference evidence="9" key="1">
    <citation type="submission" date="2013-04" db="EMBL/GenBank/DDBJ databases">
        <title>The Genome Sequence of Fonticula alba ATCC 38817.</title>
        <authorList>
            <consortium name="The Broad Institute Genomics Platform"/>
            <person name="Russ C."/>
            <person name="Cuomo C."/>
            <person name="Burger G."/>
            <person name="Gray M.W."/>
            <person name="Holland P.W.H."/>
            <person name="King N."/>
            <person name="Lang F.B.F."/>
            <person name="Roger A.J."/>
            <person name="Ruiz-Trillo I."/>
            <person name="Brown M."/>
            <person name="Walker B."/>
            <person name="Young S."/>
            <person name="Zeng Q."/>
            <person name="Gargeya S."/>
            <person name="Fitzgerald M."/>
            <person name="Haas B."/>
            <person name="Abouelleil A."/>
            <person name="Allen A.W."/>
            <person name="Alvarado L."/>
            <person name="Arachchi H.M."/>
            <person name="Berlin A.M."/>
            <person name="Chapman S.B."/>
            <person name="Gainer-Dewar J."/>
            <person name="Goldberg J."/>
            <person name="Griggs A."/>
            <person name="Gujja S."/>
            <person name="Hansen M."/>
            <person name="Howarth C."/>
            <person name="Imamovic A."/>
            <person name="Ireland A."/>
            <person name="Larimer J."/>
            <person name="McCowan C."/>
            <person name="Murphy C."/>
            <person name="Pearson M."/>
            <person name="Poon T.W."/>
            <person name="Priest M."/>
            <person name="Roberts A."/>
            <person name="Saif S."/>
            <person name="Shea T."/>
            <person name="Sisk P."/>
            <person name="Sykes S."/>
            <person name="Wortman J."/>
            <person name="Nusbaum C."/>
            <person name="Birren B."/>
        </authorList>
    </citation>
    <scope>NUCLEOTIDE SEQUENCE [LARGE SCALE GENOMIC DNA]</scope>
    <source>
        <strain evidence="9">ATCC 38817</strain>
    </source>
</reference>
<feature type="compositionally biased region" description="Pro residues" evidence="7">
    <location>
        <begin position="174"/>
        <end position="192"/>
    </location>
</feature>
<feature type="compositionally biased region" description="Pro residues" evidence="7">
    <location>
        <begin position="149"/>
        <end position="159"/>
    </location>
</feature>
<dbReference type="GO" id="GO:0005637">
    <property type="term" value="C:nuclear inner membrane"/>
    <property type="evidence" value="ECO:0007669"/>
    <property type="project" value="UniProtKB-SubCell"/>
</dbReference>
<gene>
    <name evidence="9" type="ORF">H696_05745</name>
</gene>
<feature type="compositionally biased region" description="Pro residues" evidence="7">
    <location>
        <begin position="874"/>
        <end position="884"/>
    </location>
</feature>
<dbReference type="eggNOG" id="KOG4623">
    <property type="taxonomic scope" value="Eukaryota"/>
</dbReference>
<dbReference type="GO" id="GO:0030473">
    <property type="term" value="P:nuclear migration along microtubule"/>
    <property type="evidence" value="ECO:0007669"/>
    <property type="project" value="TreeGrafter"/>
</dbReference>